<evidence type="ECO:0000256" key="4">
    <source>
        <dbReference type="ARBA" id="ARBA00022692"/>
    </source>
</evidence>
<feature type="transmembrane region" description="Helical" evidence="9">
    <location>
        <begin position="292"/>
        <end position="311"/>
    </location>
</feature>
<comment type="caution">
    <text evidence="11">The sequence shown here is derived from an EMBL/GenBank/DDBJ whole genome shotgun (WGS) entry which is preliminary data.</text>
</comment>
<reference evidence="11" key="1">
    <citation type="submission" date="2020-10" db="EMBL/GenBank/DDBJ databases">
        <authorList>
            <person name="Gilroy R."/>
        </authorList>
    </citation>
    <scope>NUCLEOTIDE SEQUENCE</scope>
    <source>
        <strain evidence="11">35461</strain>
    </source>
</reference>
<keyword evidence="7 9" id="KW-1133">Transmembrane helix</keyword>
<dbReference type="Pfam" id="PF00528">
    <property type="entry name" value="BPD_transp_1"/>
    <property type="match status" value="1"/>
</dbReference>
<dbReference type="InterPro" id="IPR050366">
    <property type="entry name" value="BP-dependent_transpt_permease"/>
</dbReference>
<comment type="similarity">
    <text evidence="9">Belongs to the binding-protein-dependent transport system permease family.</text>
</comment>
<organism evidence="11 12">
    <name type="scientific">Candidatus Spyradenecus faecavium</name>
    <dbReference type="NCBI Taxonomy" id="2840947"/>
    <lineage>
        <taxon>Bacteria</taxon>
        <taxon>Pseudomonadati</taxon>
        <taxon>Lentisphaerota</taxon>
        <taxon>Lentisphaeria</taxon>
        <taxon>Lentisphaerales</taxon>
        <taxon>Lentisphaeraceae</taxon>
        <taxon>Lentisphaeraceae incertae sedis</taxon>
        <taxon>Candidatus Spyradenecus</taxon>
    </lineage>
</organism>
<evidence type="ECO:0000256" key="5">
    <source>
        <dbReference type="ARBA" id="ARBA00022856"/>
    </source>
</evidence>
<evidence type="ECO:0000259" key="10">
    <source>
        <dbReference type="PROSITE" id="PS50928"/>
    </source>
</evidence>
<evidence type="ECO:0000256" key="2">
    <source>
        <dbReference type="ARBA" id="ARBA00022448"/>
    </source>
</evidence>
<dbReference type="InterPro" id="IPR035906">
    <property type="entry name" value="MetI-like_sf"/>
</dbReference>
<feature type="transmembrane region" description="Helical" evidence="9">
    <location>
        <begin position="190"/>
        <end position="208"/>
    </location>
</feature>
<sequence>MNAASETAARRGPSAWARLWGNRVTRLCIVAIGLYTLLALYGEGVYRYYKGSLWEGAPACLTWAPERVPPYNQVHMESRYLPPLSVATWPAHTLADGTAVPETRHRYWLGSDNLGRDVMQRLIQGARIAFHVGVMTSLIAIPLGVLLGCLGGYFGGKVDSLVVWLCATVSAMPGLLFILAIALIAGKGLFGIYLGIGLTTWVSVCRNIRGEVIKHRDRAYVQAARVLGYSHGRILFRHILPNVMHIVLISFSIRFPASVATEVFISFLGIGVQGEPSWGIMINNARARLWQGIWWELAFVSLAIFLLVLIFNRLADDLRDVFDPALRNR</sequence>
<dbReference type="PANTHER" id="PTHR43386">
    <property type="entry name" value="OLIGOPEPTIDE TRANSPORT SYSTEM PERMEASE PROTEIN APPC"/>
    <property type="match status" value="1"/>
</dbReference>
<keyword evidence="4 9" id="KW-0812">Transmembrane</keyword>
<evidence type="ECO:0000256" key="9">
    <source>
        <dbReference type="RuleBase" id="RU363032"/>
    </source>
</evidence>
<comment type="subcellular location">
    <subcellularLocation>
        <location evidence="1 9">Cell membrane</location>
        <topology evidence="1 9">Multi-pass membrane protein</topology>
    </subcellularLocation>
</comment>
<protein>
    <submittedName>
        <fullName evidence="11">ABC transporter permease</fullName>
    </submittedName>
</protein>
<keyword evidence="6" id="KW-0653">Protein transport</keyword>
<feature type="transmembrane region" description="Helical" evidence="9">
    <location>
        <begin position="24"/>
        <end position="42"/>
    </location>
</feature>
<keyword evidence="5" id="KW-0571">Peptide transport</keyword>
<dbReference type="EMBL" id="DVOR01000168">
    <property type="protein sequence ID" value="HIV09500.1"/>
    <property type="molecule type" value="Genomic_DNA"/>
</dbReference>
<evidence type="ECO:0000256" key="3">
    <source>
        <dbReference type="ARBA" id="ARBA00022475"/>
    </source>
</evidence>
<evidence type="ECO:0000313" key="12">
    <source>
        <dbReference type="Proteomes" id="UP000886845"/>
    </source>
</evidence>
<dbReference type="GO" id="GO:0015833">
    <property type="term" value="P:peptide transport"/>
    <property type="evidence" value="ECO:0007669"/>
    <property type="project" value="UniProtKB-KW"/>
</dbReference>
<name>A0A9D1NP36_9BACT</name>
<dbReference type="PANTHER" id="PTHR43386:SF24">
    <property type="entry name" value="OLIGOPEPTIDE TRANSPORT SYSTEM PERMEASE PROTEIN AMID"/>
    <property type="match status" value="1"/>
</dbReference>
<feature type="domain" description="ABC transmembrane type-1" evidence="10">
    <location>
        <begin position="126"/>
        <end position="315"/>
    </location>
</feature>
<dbReference type="AlphaFoldDB" id="A0A9D1NP36"/>
<dbReference type="PROSITE" id="PS50928">
    <property type="entry name" value="ABC_TM1"/>
    <property type="match status" value="1"/>
</dbReference>
<evidence type="ECO:0000256" key="1">
    <source>
        <dbReference type="ARBA" id="ARBA00004651"/>
    </source>
</evidence>
<dbReference type="GO" id="GO:0055085">
    <property type="term" value="P:transmembrane transport"/>
    <property type="evidence" value="ECO:0007669"/>
    <property type="project" value="InterPro"/>
</dbReference>
<dbReference type="Proteomes" id="UP000886845">
    <property type="component" value="Unassembled WGS sequence"/>
</dbReference>
<keyword evidence="2 9" id="KW-0813">Transport</keyword>
<evidence type="ECO:0000256" key="7">
    <source>
        <dbReference type="ARBA" id="ARBA00022989"/>
    </source>
</evidence>
<dbReference type="InterPro" id="IPR000515">
    <property type="entry name" value="MetI-like"/>
</dbReference>
<gene>
    <name evidence="11" type="ORF">IAC79_05245</name>
</gene>
<reference evidence="11" key="2">
    <citation type="journal article" date="2021" name="PeerJ">
        <title>Extensive microbial diversity within the chicken gut microbiome revealed by metagenomics and culture.</title>
        <authorList>
            <person name="Gilroy R."/>
            <person name="Ravi A."/>
            <person name="Getino M."/>
            <person name="Pursley I."/>
            <person name="Horton D.L."/>
            <person name="Alikhan N.F."/>
            <person name="Baker D."/>
            <person name="Gharbi K."/>
            <person name="Hall N."/>
            <person name="Watson M."/>
            <person name="Adriaenssens E.M."/>
            <person name="Foster-Nyarko E."/>
            <person name="Jarju S."/>
            <person name="Secka A."/>
            <person name="Antonio M."/>
            <person name="Oren A."/>
            <person name="Chaudhuri R.R."/>
            <person name="La Ragione R."/>
            <person name="Hildebrand F."/>
            <person name="Pallen M.J."/>
        </authorList>
    </citation>
    <scope>NUCLEOTIDE SEQUENCE</scope>
    <source>
        <strain evidence="11">35461</strain>
    </source>
</reference>
<keyword evidence="3" id="KW-1003">Cell membrane</keyword>
<dbReference type="Gene3D" id="1.10.3720.10">
    <property type="entry name" value="MetI-like"/>
    <property type="match status" value="1"/>
</dbReference>
<dbReference type="GO" id="GO:0005886">
    <property type="term" value="C:plasma membrane"/>
    <property type="evidence" value="ECO:0007669"/>
    <property type="project" value="UniProtKB-SubCell"/>
</dbReference>
<dbReference type="CDD" id="cd06261">
    <property type="entry name" value="TM_PBP2"/>
    <property type="match status" value="1"/>
</dbReference>
<proteinExistence type="inferred from homology"/>
<keyword evidence="8 9" id="KW-0472">Membrane</keyword>
<dbReference type="SUPFAM" id="SSF161098">
    <property type="entry name" value="MetI-like"/>
    <property type="match status" value="1"/>
</dbReference>
<dbReference type="GO" id="GO:0015031">
    <property type="term" value="P:protein transport"/>
    <property type="evidence" value="ECO:0007669"/>
    <property type="project" value="UniProtKB-KW"/>
</dbReference>
<feature type="transmembrane region" description="Helical" evidence="9">
    <location>
        <begin position="161"/>
        <end position="184"/>
    </location>
</feature>
<evidence type="ECO:0000256" key="6">
    <source>
        <dbReference type="ARBA" id="ARBA00022927"/>
    </source>
</evidence>
<evidence type="ECO:0000256" key="8">
    <source>
        <dbReference type="ARBA" id="ARBA00023136"/>
    </source>
</evidence>
<feature type="transmembrane region" description="Helical" evidence="9">
    <location>
        <begin position="128"/>
        <end position="154"/>
    </location>
</feature>
<accession>A0A9D1NP36</accession>
<evidence type="ECO:0000313" key="11">
    <source>
        <dbReference type="EMBL" id="HIV09500.1"/>
    </source>
</evidence>